<reference evidence="9" key="1">
    <citation type="journal article" date="2020" name="Stud. Mycol.">
        <title>101 Dothideomycetes genomes: a test case for predicting lifestyles and emergence of pathogens.</title>
        <authorList>
            <person name="Haridas S."/>
            <person name="Albert R."/>
            <person name="Binder M."/>
            <person name="Bloem J."/>
            <person name="Labutti K."/>
            <person name="Salamov A."/>
            <person name="Andreopoulos B."/>
            <person name="Baker S."/>
            <person name="Barry K."/>
            <person name="Bills G."/>
            <person name="Bluhm B."/>
            <person name="Cannon C."/>
            <person name="Castanera R."/>
            <person name="Culley D."/>
            <person name="Daum C."/>
            <person name="Ezra D."/>
            <person name="Gonzalez J."/>
            <person name="Henrissat B."/>
            <person name="Kuo A."/>
            <person name="Liang C."/>
            <person name="Lipzen A."/>
            <person name="Lutzoni F."/>
            <person name="Magnuson J."/>
            <person name="Mondo S."/>
            <person name="Nolan M."/>
            <person name="Ohm R."/>
            <person name="Pangilinan J."/>
            <person name="Park H.-J."/>
            <person name="Ramirez L."/>
            <person name="Alfaro M."/>
            <person name="Sun H."/>
            <person name="Tritt A."/>
            <person name="Yoshinaga Y."/>
            <person name="Zwiers L.-H."/>
            <person name="Turgeon B."/>
            <person name="Goodwin S."/>
            <person name="Spatafora J."/>
            <person name="Crous P."/>
            <person name="Grigoriev I."/>
        </authorList>
    </citation>
    <scope>NUCLEOTIDE SEQUENCE</scope>
    <source>
        <strain evidence="9">CBS 122681</strain>
    </source>
</reference>
<dbReference type="OrthoDB" id="5417887at2759"/>
<feature type="transmembrane region" description="Helical" evidence="7">
    <location>
        <begin position="210"/>
        <end position="232"/>
    </location>
</feature>
<feature type="compositionally biased region" description="Polar residues" evidence="6">
    <location>
        <begin position="300"/>
        <end position="313"/>
    </location>
</feature>
<feature type="region of interest" description="Disordered" evidence="6">
    <location>
        <begin position="348"/>
        <end position="370"/>
    </location>
</feature>
<dbReference type="AlphaFoldDB" id="A0A6A6T8Y8"/>
<evidence type="ECO:0000256" key="5">
    <source>
        <dbReference type="ARBA" id="ARBA00038359"/>
    </source>
</evidence>
<keyword evidence="10" id="KW-1185">Reference proteome</keyword>
<protein>
    <recommendedName>
        <fullName evidence="8">Rhodopsin domain-containing protein</fullName>
    </recommendedName>
</protein>
<dbReference type="Pfam" id="PF20684">
    <property type="entry name" value="Fung_rhodopsin"/>
    <property type="match status" value="1"/>
</dbReference>
<comment type="subcellular location">
    <subcellularLocation>
        <location evidence="1">Membrane</location>
        <topology evidence="1">Multi-pass membrane protein</topology>
    </subcellularLocation>
</comment>
<accession>A0A6A6T8Y8</accession>
<feature type="region of interest" description="Disordered" evidence="6">
    <location>
        <begin position="300"/>
        <end position="319"/>
    </location>
</feature>
<feature type="transmembrane region" description="Helical" evidence="7">
    <location>
        <begin position="94"/>
        <end position="116"/>
    </location>
</feature>
<dbReference type="EMBL" id="MU004338">
    <property type="protein sequence ID" value="KAF2656270.1"/>
    <property type="molecule type" value="Genomic_DNA"/>
</dbReference>
<evidence type="ECO:0000256" key="3">
    <source>
        <dbReference type="ARBA" id="ARBA00022989"/>
    </source>
</evidence>
<dbReference type="InterPro" id="IPR052337">
    <property type="entry name" value="SAT4-like"/>
</dbReference>
<evidence type="ECO:0000256" key="2">
    <source>
        <dbReference type="ARBA" id="ARBA00022692"/>
    </source>
</evidence>
<dbReference type="Proteomes" id="UP000799324">
    <property type="component" value="Unassembled WGS sequence"/>
</dbReference>
<feature type="transmembrane region" description="Helical" evidence="7">
    <location>
        <begin position="24"/>
        <end position="43"/>
    </location>
</feature>
<keyword evidence="4 7" id="KW-0472">Membrane</keyword>
<dbReference type="GO" id="GO:0016020">
    <property type="term" value="C:membrane"/>
    <property type="evidence" value="ECO:0007669"/>
    <property type="project" value="UniProtKB-SubCell"/>
</dbReference>
<evidence type="ECO:0000313" key="9">
    <source>
        <dbReference type="EMBL" id="KAF2656270.1"/>
    </source>
</evidence>
<evidence type="ECO:0000256" key="6">
    <source>
        <dbReference type="SAM" id="MobiDB-lite"/>
    </source>
</evidence>
<sequence length="370" mass="43234">MLLRLRDDDDDNIVYISPEKELNVGLWFLFGGATLLLALRVWVKVTRRHGLWWDDAILIASWFVLMANDSLITYEYAHGYVPLKGKKWDDKMHILINISSCGTLIGQAWSKTAFGVTLLKLTNRWGQWIIWFCITTMNAYMVAKCIFQWGKLCDEKSYDVWYRLDFCVDKQWLADFKEGGQVYNVIMDFVFALFPWILTWKLDIRKSEKIALCITMSLGMVIAIVTAIRISWKDEGNKRDPYYYWRNGMSNIWYSSEVAGTIMVQCIPVLRPFLKEVHTSLTSKRLPSIDDTDRRSNTLVASKSRISNRTSKPPTLKDFDEDTMRGFNFGFHEVKVTGGFELNRISEEKQGLREEDRESGVWPRGSWYRR</sequence>
<feature type="domain" description="Rhodopsin" evidence="8">
    <location>
        <begin position="39"/>
        <end position="275"/>
    </location>
</feature>
<dbReference type="InterPro" id="IPR049326">
    <property type="entry name" value="Rhodopsin_dom_fungi"/>
</dbReference>
<evidence type="ECO:0000256" key="7">
    <source>
        <dbReference type="SAM" id="Phobius"/>
    </source>
</evidence>
<evidence type="ECO:0000313" key="10">
    <source>
        <dbReference type="Proteomes" id="UP000799324"/>
    </source>
</evidence>
<feature type="transmembrane region" description="Helical" evidence="7">
    <location>
        <begin position="252"/>
        <end position="274"/>
    </location>
</feature>
<dbReference type="PANTHER" id="PTHR33048:SF147">
    <property type="entry name" value="INTEGRAL MEMBRANE PROTEIN"/>
    <property type="match status" value="1"/>
</dbReference>
<organism evidence="9 10">
    <name type="scientific">Lophiostoma macrostomum CBS 122681</name>
    <dbReference type="NCBI Taxonomy" id="1314788"/>
    <lineage>
        <taxon>Eukaryota</taxon>
        <taxon>Fungi</taxon>
        <taxon>Dikarya</taxon>
        <taxon>Ascomycota</taxon>
        <taxon>Pezizomycotina</taxon>
        <taxon>Dothideomycetes</taxon>
        <taxon>Pleosporomycetidae</taxon>
        <taxon>Pleosporales</taxon>
        <taxon>Lophiostomataceae</taxon>
        <taxon>Lophiostoma</taxon>
    </lineage>
</organism>
<feature type="transmembrane region" description="Helical" evidence="7">
    <location>
        <begin position="181"/>
        <end position="198"/>
    </location>
</feature>
<dbReference type="PANTHER" id="PTHR33048">
    <property type="entry name" value="PTH11-LIKE INTEGRAL MEMBRANE PROTEIN (AFU_ORTHOLOGUE AFUA_5G11245)"/>
    <property type="match status" value="1"/>
</dbReference>
<comment type="similarity">
    <text evidence="5">Belongs to the SAT4 family.</text>
</comment>
<evidence type="ECO:0000259" key="8">
    <source>
        <dbReference type="Pfam" id="PF20684"/>
    </source>
</evidence>
<gene>
    <name evidence="9" type="ORF">K491DRAFT_597197</name>
</gene>
<keyword evidence="2 7" id="KW-0812">Transmembrane</keyword>
<keyword evidence="3 7" id="KW-1133">Transmembrane helix</keyword>
<feature type="transmembrane region" description="Helical" evidence="7">
    <location>
        <begin position="128"/>
        <end position="149"/>
    </location>
</feature>
<evidence type="ECO:0000256" key="4">
    <source>
        <dbReference type="ARBA" id="ARBA00023136"/>
    </source>
</evidence>
<evidence type="ECO:0000256" key="1">
    <source>
        <dbReference type="ARBA" id="ARBA00004141"/>
    </source>
</evidence>
<name>A0A6A6T8Y8_9PLEO</name>
<feature type="compositionally biased region" description="Basic and acidic residues" evidence="6">
    <location>
        <begin position="348"/>
        <end position="359"/>
    </location>
</feature>
<feature type="transmembrane region" description="Helical" evidence="7">
    <location>
        <begin position="55"/>
        <end position="74"/>
    </location>
</feature>
<proteinExistence type="inferred from homology"/>